<gene>
    <name evidence="1" type="ORF">EVAR_25213_1</name>
</gene>
<dbReference type="AlphaFoldDB" id="A0A4C1WGF9"/>
<comment type="caution">
    <text evidence="1">The sequence shown here is derived from an EMBL/GenBank/DDBJ whole genome shotgun (WGS) entry which is preliminary data.</text>
</comment>
<dbReference type="EMBL" id="BGZK01000567">
    <property type="protein sequence ID" value="GBP50516.1"/>
    <property type="molecule type" value="Genomic_DNA"/>
</dbReference>
<proteinExistence type="predicted"/>
<reference evidence="1 2" key="1">
    <citation type="journal article" date="2019" name="Commun. Biol.">
        <title>The bagworm genome reveals a unique fibroin gene that provides high tensile strength.</title>
        <authorList>
            <person name="Kono N."/>
            <person name="Nakamura H."/>
            <person name="Ohtoshi R."/>
            <person name="Tomita M."/>
            <person name="Numata K."/>
            <person name="Arakawa K."/>
        </authorList>
    </citation>
    <scope>NUCLEOTIDE SEQUENCE [LARGE SCALE GENOMIC DNA]</scope>
</reference>
<protein>
    <submittedName>
        <fullName evidence="1">Uncharacterized protein</fullName>
    </submittedName>
</protein>
<dbReference type="OrthoDB" id="10653536at2759"/>
<accession>A0A4C1WGF9</accession>
<organism evidence="1 2">
    <name type="scientific">Eumeta variegata</name>
    <name type="common">Bagworm moth</name>
    <name type="synonym">Eumeta japonica</name>
    <dbReference type="NCBI Taxonomy" id="151549"/>
    <lineage>
        <taxon>Eukaryota</taxon>
        <taxon>Metazoa</taxon>
        <taxon>Ecdysozoa</taxon>
        <taxon>Arthropoda</taxon>
        <taxon>Hexapoda</taxon>
        <taxon>Insecta</taxon>
        <taxon>Pterygota</taxon>
        <taxon>Neoptera</taxon>
        <taxon>Endopterygota</taxon>
        <taxon>Lepidoptera</taxon>
        <taxon>Glossata</taxon>
        <taxon>Ditrysia</taxon>
        <taxon>Tineoidea</taxon>
        <taxon>Psychidae</taxon>
        <taxon>Oiketicinae</taxon>
        <taxon>Eumeta</taxon>
    </lineage>
</organism>
<evidence type="ECO:0000313" key="1">
    <source>
        <dbReference type="EMBL" id="GBP50516.1"/>
    </source>
</evidence>
<evidence type="ECO:0000313" key="2">
    <source>
        <dbReference type="Proteomes" id="UP000299102"/>
    </source>
</evidence>
<keyword evidence="2" id="KW-1185">Reference proteome</keyword>
<dbReference type="Proteomes" id="UP000299102">
    <property type="component" value="Unassembled WGS sequence"/>
</dbReference>
<sequence length="123" mass="12890">MSQSVVGARAAIPPAVQAIDFANSQVPPPVGFIRLDTGMSQLILILALQSFFDSSPVLNPDPGLAFDFDPGPTIVFDPSPVLNPGSGLAFDSDPGPVSHSALRLAFNNSSNFNEAGGYYENKI</sequence>
<name>A0A4C1WGF9_EUMVA</name>